<feature type="transmembrane region" description="Helical" evidence="6">
    <location>
        <begin position="64"/>
        <end position="85"/>
    </location>
</feature>
<dbReference type="AlphaFoldDB" id="A0A8T2JH10"/>
<dbReference type="GO" id="GO:0016020">
    <property type="term" value="C:membrane"/>
    <property type="evidence" value="ECO:0007669"/>
    <property type="project" value="UniProtKB-SubCell"/>
</dbReference>
<evidence type="ECO:0000256" key="3">
    <source>
        <dbReference type="ARBA" id="ARBA00022989"/>
    </source>
</evidence>
<accession>A0A8T2JH10</accession>
<keyword evidence="3 6" id="KW-1133">Transmembrane helix</keyword>
<proteinExistence type="predicted"/>
<dbReference type="EMBL" id="JAACNH010000005">
    <property type="protein sequence ID" value="KAG8442898.1"/>
    <property type="molecule type" value="Genomic_DNA"/>
</dbReference>
<sequence>MADPAVYGHTTEPNRADKQPCCSHRELGLPRLVIKCLQLLLSFVAFLCEEIIEQCENCGGLYFFEFVSCSAFLLVILLLFVYLTSLNKKVNNENLKFIDFIITCGIVAFFFISSIVFSVTKDKDSPLSDASVAFGFLATFAFLAELIYLFKTDNTPCAKKLNANGATIPSEGEPLNIPVQAQDTVPV</sequence>
<organism evidence="8 9">
    <name type="scientific">Hymenochirus boettgeri</name>
    <name type="common">Congo dwarf clawed frog</name>
    <dbReference type="NCBI Taxonomy" id="247094"/>
    <lineage>
        <taxon>Eukaryota</taxon>
        <taxon>Metazoa</taxon>
        <taxon>Chordata</taxon>
        <taxon>Craniata</taxon>
        <taxon>Vertebrata</taxon>
        <taxon>Euteleostomi</taxon>
        <taxon>Amphibia</taxon>
        <taxon>Batrachia</taxon>
        <taxon>Anura</taxon>
        <taxon>Pipoidea</taxon>
        <taxon>Pipidae</taxon>
        <taxon>Pipinae</taxon>
        <taxon>Hymenochirus</taxon>
    </lineage>
</organism>
<dbReference type="PANTHER" id="PTHR22776">
    <property type="entry name" value="MARVEL-CONTAINING POTENTIAL LIPID RAFT-ASSOCIATED PROTEIN"/>
    <property type="match status" value="1"/>
</dbReference>
<dbReference type="InterPro" id="IPR050578">
    <property type="entry name" value="MARVEL-CKLF_proteins"/>
</dbReference>
<comment type="subcellular location">
    <subcellularLocation>
        <location evidence="1">Membrane</location>
        <topology evidence="1">Multi-pass membrane protein</topology>
    </subcellularLocation>
</comment>
<evidence type="ECO:0000313" key="8">
    <source>
        <dbReference type="EMBL" id="KAG8442898.1"/>
    </source>
</evidence>
<feature type="transmembrane region" description="Helical" evidence="6">
    <location>
        <begin position="97"/>
        <end position="119"/>
    </location>
</feature>
<evidence type="ECO:0000256" key="5">
    <source>
        <dbReference type="PROSITE-ProRule" id="PRU00581"/>
    </source>
</evidence>
<protein>
    <recommendedName>
        <fullName evidence="7">MARVEL domain-containing protein</fullName>
    </recommendedName>
</protein>
<reference evidence="8" key="1">
    <citation type="thesis" date="2020" institute="ProQuest LLC" country="789 East Eisenhower Parkway, Ann Arbor, MI, USA">
        <title>Comparative Genomics and Chromosome Evolution.</title>
        <authorList>
            <person name="Mudd A.B."/>
        </authorList>
    </citation>
    <scope>NUCLEOTIDE SEQUENCE</scope>
    <source>
        <strain evidence="8">Female2</strain>
        <tissue evidence="8">Blood</tissue>
    </source>
</reference>
<comment type="caution">
    <text evidence="8">The sequence shown here is derived from an EMBL/GenBank/DDBJ whole genome shotgun (WGS) entry which is preliminary data.</text>
</comment>
<dbReference type="PANTHER" id="PTHR22776:SF25">
    <property type="entry name" value="CKLF-LIKE MARVEL TRANSMEMBRANE DOMAIN-CONTAINING PROTEIN 6"/>
    <property type="match status" value="1"/>
</dbReference>
<dbReference type="InterPro" id="IPR008253">
    <property type="entry name" value="Marvel"/>
</dbReference>
<evidence type="ECO:0000256" key="1">
    <source>
        <dbReference type="ARBA" id="ARBA00004141"/>
    </source>
</evidence>
<keyword evidence="2 5" id="KW-0812">Transmembrane</keyword>
<name>A0A8T2JH10_9PIPI</name>
<evidence type="ECO:0000313" key="9">
    <source>
        <dbReference type="Proteomes" id="UP000812440"/>
    </source>
</evidence>
<evidence type="ECO:0000256" key="6">
    <source>
        <dbReference type="SAM" id="Phobius"/>
    </source>
</evidence>
<feature type="domain" description="MARVEL" evidence="7">
    <location>
        <begin position="26"/>
        <end position="154"/>
    </location>
</feature>
<evidence type="ECO:0000259" key="7">
    <source>
        <dbReference type="PROSITE" id="PS51225"/>
    </source>
</evidence>
<keyword evidence="9" id="KW-1185">Reference proteome</keyword>
<dbReference type="PROSITE" id="PS51225">
    <property type="entry name" value="MARVEL"/>
    <property type="match status" value="1"/>
</dbReference>
<dbReference type="Pfam" id="PF01284">
    <property type="entry name" value="MARVEL"/>
    <property type="match status" value="1"/>
</dbReference>
<evidence type="ECO:0000256" key="4">
    <source>
        <dbReference type="ARBA" id="ARBA00023136"/>
    </source>
</evidence>
<keyword evidence="4 5" id="KW-0472">Membrane</keyword>
<evidence type="ECO:0000256" key="2">
    <source>
        <dbReference type="ARBA" id="ARBA00022692"/>
    </source>
</evidence>
<dbReference type="OrthoDB" id="10028364at2759"/>
<dbReference type="Proteomes" id="UP000812440">
    <property type="component" value="Chromosome 6"/>
</dbReference>
<feature type="transmembrane region" description="Helical" evidence="6">
    <location>
        <begin position="131"/>
        <end position="150"/>
    </location>
</feature>
<gene>
    <name evidence="8" type="ORF">GDO86_011634</name>
</gene>